<name>A0A5J4YXC1_PORPP</name>
<organism evidence="2 3">
    <name type="scientific">Porphyridium purpureum</name>
    <name type="common">Red alga</name>
    <name type="synonym">Porphyridium cruentum</name>
    <dbReference type="NCBI Taxonomy" id="35688"/>
    <lineage>
        <taxon>Eukaryota</taxon>
        <taxon>Rhodophyta</taxon>
        <taxon>Bangiophyceae</taxon>
        <taxon>Porphyridiales</taxon>
        <taxon>Porphyridiaceae</taxon>
        <taxon>Porphyridium</taxon>
    </lineage>
</organism>
<evidence type="ECO:0000313" key="2">
    <source>
        <dbReference type="EMBL" id="KAA8496229.1"/>
    </source>
</evidence>
<dbReference type="InterPro" id="IPR029063">
    <property type="entry name" value="SAM-dependent_MTases_sf"/>
</dbReference>
<comment type="caution">
    <text evidence="2">The sequence shown here is derived from an EMBL/GenBank/DDBJ whole genome shotgun (WGS) entry which is preliminary data.</text>
</comment>
<gene>
    <name evidence="2" type="ORF">FVE85_2384</name>
</gene>
<dbReference type="AlphaFoldDB" id="A0A5J4YXC1"/>
<proteinExistence type="predicted"/>
<accession>A0A5J4YXC1</accession>
<dbReference type="OrthoDB" id="10006218at2759"/>
<sequence>MRLHLPRIRCVLGVVLGVIVVVLLVLALALSRVLDTRKREQRLVFIDAGGNTGQTVQWFAEGAGDIFGSHLHSTSPDPKDYEIFVFEPNPVFRADYDQLKRQGLRFTLLQAAVADADGYAEFSGQGQGGLISAGGVSKERSSPSAVDAVDFSRWIRETFGEHDYLICKIDIEGAETPLVTKMMRDGTVCRCNRLSVEWHSWIGTPTNAHEANFNSAHAMQTASALLEGQSMRANETLSCSIPHAKRPLPFDHCLLPLVFAAIRRSCTNGVAPLEKWW</sequence>
<dbReference type="EMBL" id="VRMN01000003">
    <property type="protein sequence ID" value="KAA8496229.1"/>
    <property type="molecule type" value="Genomic_DNA"/>
</dbReference>
<dbReference type="InterPro" id="IPR006342">
    <property type="entry name" value="FkbM_mtfrase"/>
</dbReference>
<keyword evidence="3" id="KW-1185">Reference proteome</keyword>
<evidence type="ECO:0000259" key="1">
    <source>
        <dbReference type="Pfam" id="PF05050"/>
    </source>
</evidence>
<dbReference type="SUPFAM" id="SSF53335">
    <property type="entry name" value="S-adenosyl-L-methionine-dependent methyltransferases"/>
    <property type="match status" value="1"/>
</dbReference>
<protein>
    <recommendedName>
        <fullName evidence="1">Methyltransferase FkbM domain-containing protein</fullName>
    </recommendedName>
</protein>
<reference evidence="3" key="1">
    <citation type="journal article" date="2019" name="Nat. Commun.">
        <title>Expansion of phycobilisome linker gene families in mesophilic red algae.</title>
        <authorList>
            <person name="Lee J."/>
            <person name="Kim D."/>
            <person name="Bhattacharya D."/>
            <person name="Yoon H.S."/>
        </authorList>
    </citation>
    <scope>NUCLEOTIDE SEQUENCE [LARGE SCALE GENOMIC DNA]</scope>
    <source>
        <strain evidence="3">CCMP 1328</strain>
    </source>
</reference>
<dbReference type="Gene3D" id="3.40.50.150">
    <property type="entry name" value="Vaccinia Virus protein VP39"/>
    <property type="match status" value="1"/>
</dbReference>
<dbReference type="Pfam" id="PF05050">
    <property type="entry name" value="Methyltransf_21"/>
    <property type="match status" value="1"/>
</dbReference>
<feature type="domain" description="Methyltransferase FkbM" evidence="1">
    <location>
        <begin position="85"/>
        <end position="202"/>
    </location>
</feature>
<dbReference type="Proteomes" id="UP000324585">
    <property type="component" value="Unassembled WGS sequence"/>
</dbReference>
<evidence type="ECO:0000313" key="3">
    <source>
        <dbReference type="Proteomes" id="UP000324585"/>
    </source>
</evidence>